<evidence type="ECO:0000313" key="3">
    <source>
        <dbReference type="Proteomes" id="UP000031246"/>
    </source>
</evidence>
<dbReference type="AlphaFoldDB" id="A0A0C1D777"/>
<accession>A0A0C1D777</accession>
<organism evidence="2 3">
    <name type="scientific">Pedobacter kyungheensis</name>
    <dbReference type="NCBI Taxonomy" id="1069985"/>
    <lineage>
        <taxon>Bacteria</taxon>
        <taxon>Pseudomonadati</taxon>
        <taxon>Bacteroidota</taxon>
        <taxon>Sphingobacteriia</taxon>
        <taxon>Sphingobacteriales</taxon>
        <taxon>Sphingobacteriaceae</taxon>
        <taxon>Pedobacter</taxon>
    </lineage>
</organism>
<protein>
    <submittedName>
        <fullName evidence="2">Uncharacterized protein</fullName>
    </submittedName>
</protein>
<feature type="transmembrane region" description="Helical" evidence="1">
    <location>
        <begin position="28"/>
        <end position="47"/>
    </location>
</feature>
<keyword evidence="1" id="KW-0472">Membrane</keyword>
<sequence length="214" mass="23490">MDWLAPAVKAALINNISYLNYIYMLRSIVNLKVLSVSLGILILATFISCNNAKQEQKVVNQSKASGTQQVSRVQMFMSYIDEIAKLPLTDFDQSHIEALNQAAPASLQLVVFAGEQANEASIIMQPYRNNDTANPIKAGAIFLLPKSLSDSIQVADFTRRFGELKKEDAAIAATGQPLPVNLKVDEATALKLTINHNKQLSLANVITVEVLKYK</sequence>
<dbReference type="Proteomes" id="UP000031246">
    <property type="component" value="Unassembled WGS sequence"/>
</dbReference>
<proteinExistence type="predicted"/>
<dbReference type="EMBL" id="JSYN01000017">
    <property type="protein sequence ID" value="KIA93006.1"/>
    <property type="molecule type" value="Genomic_DNA"/>
</dbReference>
<reference evidence="2 3" key="1">
    <citation type="submission" date="2014-10" db="EMBL/GenBank/DDBJ databases">
        <title>Pedobacter Kyungheensis.</title>
        <authorList>
            <person name="Anderson B.M."/>
            <person name="Newman J.D."/>
        </authorList>
    </citation>
    <scope>NUCLEOTIDE SEQUENCE [LARGE SCALE GENOMIC DNA]</scope>
    <source>
        <strain evidence="2 3">KACC 16221</strain>
    </source>
</reference>
<comment type="caution">
    <text evidence="2">The sequence shown here is derived from an EMBL/GenBank/DDBJ whole genome shotgun (WGS) entry which is preliminary data.</text>
</comment>
<name>A0A0C1D777_9SPHI</name>
<keyword evidence="3" id="KW-1185">Reference proteome</keyword>
<evidence type="ECO:0000256" key="1">
    <source>
        <dbReference type="SAM" id="Phobius"/>
    </source>
</evidence>
<keyword evidence="1" id="KW-1133">Transmembrane helix</keyword>
<gene>
    <name evidence="2" type="ORF">OC25_15035</name>
</gene>
<keyword evidence="1" id="KW-0812">Transmembrane</keyword>
<evidence type="ECO:0000313" key="2">
    <source>
        <dbReference type="EMBL" id="KIA93006.1"/>
    </source>
</evidence>